<feature type="compositionally biased region" description="Acidic residues" evidence="1">
    <location>
        <begin position="136"/>
        <end position="150"/>
    </location>
</feature>
<evidence type="ECO:0000256" key="2">
    <source>
        <dbReference type="SAM" id="Phobius"/>
    </source>
</evidence>
<proteinExistence type="predicted"/>
<feature type="region of interest" description="Disordered" evidence="1">
    <location>
        <begin position="124"/>
        <end position="150"/>
    </location>
</feature>
<keyword evidence="2" id="KW-0812">Transmembrane</keyword>
<gene>
    <name evidence="4" type="ORF">DUI87_23375</name>
</gene>
<keyword evidence="2" id="KW-1133">Transmembrane helix</keyword>
<evidence type="ECO:0000256" key="3">
    <source>
        <dbReference type="SAM" id="SignalP"/>
    </source>
</evidence>
<dbReference type="Proteomes" id="UP000269221">
    <property type="component" value="Unassembled WGS sequence"/>
</dbReference>
<feature type="transmembrane region" description="Helical" evidence="2">
    <location>
        <begin position="173"/>
        <end position="194"/>
    </location>
</feature>
<evidence type="ECO:0000313" key="4">
    <source>
        <dbReference type="EMBL" id="RMB99966.1"/>
    </source>
</evidence>
<reference evidence="4 5" key="1">
    <citation type="submission" date="2018-07" db="EMBL/GenBank/DDBJ databases">
        <title>A high quality draft genome assembly of the barn swallow (H. rustica rustica).</title>
        <authorList>
            <person name="Formenti G."/>
            <person name="Chiara M."/>
            <person name="Poveda L."/>
            <person name="Francoijs K.-J."/>
            <person name="Bonisoli-Alquati A."/>
            <person name="Canova L."/>
            <person name="Gianfranceschi L."/>
            <person name="Horner D.S."/>
            <person name="Saino N."/>
        </authorList>
    </citation>
    <scope>NUCLEOTIDE SEQUENCE [LARGE SCALE GENOMIC DNA]</scope>
    <source>
        <strain evidence="4">Chelidonia</strain>
        <tissue evidence="4">Blood</tissue>
    </source>
</reference>
<dbReference type="EMBL" id="QRBI01000145">
    <property type="protein sequence ID" value="RMB99966.1"/>
    <property type="molecule type" value="Genomic_DNA"/>
</dbReference>
<comment type="caution">
    <text evidence="4">The sequence shown here is derived from an EMBL/GenBank/DDBJ whole genome shotgun (WGS) entry which is preliminary data.</text>
</comment>
<keyword evidence="2" id="KW-0472">Membrane</keyword>
<protein>
    <submittedName>
        <fullName evidence="4">Uncharacterized protein</fullName>
    </submittedName>
</protein>
<accession>A0A3M0JYE6</accession>
<sequence length="251" mass="26895">MYLPGDGKARKQNSLQRTDTERGTMALALRLLLLLLLAVALPARTAQAAPWRVQGADQGAGVAFPAAGMEDALEEPFGAFADQGAGLASPAAGMGDALEEESFGAYAKMEQKALLKSTLSAGSSGSIPAPGTQSEEVPDSATEDVLSEPEINTEDPVRLPRIVCPQDVRRSCMIGTVVTLFSVPLVLACCYFGIRKLYQMRRRRLPMDDPPVSGLVHTSSTHELRDHPCTPILEEPSPWVNLARFYGMGAK</sequence>
<evidence type="ECO:0000256" key="1">
    <source>
        <dbReference type="SAM" id="MobiDB-lite"/>
    </source>
</evidence>
<dbReference type="OrthoDB" id="9219219at2759"/>
<name>A0A3M0JYE6_HIRRU</name>
<evidence type="ECO:0000313" key="5">
    <source>
        <dbReference type="Proteomes" id="UP000269221"/>
    </source>
</evidence>
<organism evidence="4 5">
    <name type="scientific">Hirundo rustica rustica</name>
    <dbReference type="NCBI Taxonomy" id="333673"/>
    <lineage>
        <taxon>Eukaryota</taxon>
        <taxon>Metazoa</taxon>
        <taxon>Chordata</taxon>
        <taxon>Craniata</taxon>
        <taxon>Vertebrata</taxon>
        <taxon>Euteleostomi</taxon>
        <taxon>Archelosauria</taxon>
        <taxon>Archosauria</taxon>
        <taxon>Dinosauria</taxon>
        <taxon>Saurischia</taxon>
        <taxon>Theropoda</taxon>
        <taxon>Coelurosauria</taxon>
        <taxon>Aves</taxon>
        <taxon>Neognathae</taxon>
        <taxon>Neoaves</taxon>
        <taxon>Telluraves</taxon>
        <taxon>Australaves</taxon>
        <taxon>Passeriformes</taxon>
        <taxon>Sylvioidea</taxon>
        <taxon>Hirundinidae</taxon>
        <taxon>Hirundo</taxon>
    </lineage>
</organism>
<keyword evidence="3" id="KW-0732">Signal</keyword>
<feature type="signal peptide" evidence="3">
    <location>
        <begin position="1"/>
        <end position="48"/>
    </location>
</feature>
<keyword evidence="5" id="KW-1185">Reference proteome</keyword>
<dbReference type="AlphaFoldDB" id="A0A3M0JYE6"/>
<feature type="chain" id="PRO_5018222620" evidence="3">
    <location>
        <begin position="49"/>
        <end position="251"/>
    </location>
</feature>